<dbReference type="InterPro" id="IPR050109">
    <property type="entry name" value="HTH-type_TetR-like_transc_reg"/>
</dbReference>
<dbReference type="InterPro" id="IPR001647">
    <property type="entry name" value="HTH_TetR"/>
</dbReference>
<dbReference type="PANTHER" id="PTHR30055">
    <property type="entry name" value="HTH-TYPE TRANSCRIPTIONAL REGULATOR RUTR"/>
    <property type="match status" value="1"/>
</dbReference>
<dbReference type="Gene3D" id="1.10.357.10">
    <property type="entry name" value="Tetracycline Repressor, domain 2"/>
    <property type="match status" value="1"/>
</dbReference>
<dbReference type="InterPro" id="IPR036271">
    <property type="entry name" value="Tet_transcr_reg_TetR-rel_C_sf"/>
</dbReference>
<proteinExistence type="predicted"/>
<dbReference type="SUPFAM" id="SSF48498">
    <property type="entry name" value="Tetracyclin repressor-like, C-terminal domain"/>
    <property type="match status" value="1"/>
</dbReference>
<accession>A0A7X6HYL0</accession>
<dbReference type="Pfam" id="PF00440">
    <property type="entry name" value="TetR_N"/>
    <property type="match status" value="1"/>
</dbReference>
<gene>
    <name evidence="4" type="ORF">HCN56_06975</name>
</gene>
<sequence length="209" mass="23137">MESAGTARSPRKNLPVEARRELLTQAALRVMKRDGVGAATTRAICAEAGMPHGAFHYCFRSKRELYAALLTTDIDVDLSAVWPEVDPGAPPADNLRTLFRAYWETVVADPDAQRVLTDLTGLALREPELSGLPAWEHRSYLERTAENLDRFAAEAHVEYARGTAEMAEMVLTVFSGATTLWLSHRDDDAARETLDRYAVLLAGLVRPRS</sequence>
<feature type="DNA-binding region" description="H-T-H motif" evidence="2">
    <location>
        <begin position="40"/>
        <end position="59"/>
    </location>
</feature>
<organism evidence="4 5">
    <name type="scientific">Streptomyces lonarensis</name>
    <dbReference type="NCBI Taxonomy" id="700599"/>
    <lineage>
        <taxon>Bacteria</taxon>
        <taxon>Bacillati</taxon>
        <taxon>Actinomycetota</taxon>
        <taxon>Actinomycetes</taxon>
        <taxon>Kitasatosporales</taxon>
        <taxon>Streptomycetaceae</taxon>
        <taxon>Streptomyces</taxon>
    </lineage>
</organism>
<dbReference type="AlphaFoldDB" id="A0A7X6HYL0"/>
<dbReference type="PROSITE" id="PS50977">
    <property type="entry name" value="HTH_TETR_2"/>
    <property type="match status" value="1"/>
</dbReference>
<evidence type="ECO:0000256" key="1">
    <source>
        <dbReference type="ARBA" id="ARBA00023125"/>
    </source>
</evidence>
<keyword evidence="5" id="KW-1185">Reference proteome</keyword>
<dbReference type="Proteomes" id="UP000578686">
    <property type="component" value="Unassembled WGS sequence"/>
</dbReference>
<dbReference type="PANTHER" id="PTHR30055:SF226">
    <property type="entry name" value="HTH-TYPE TRANSCRIPTIONAL REGULATOR PKSA"/>
    <property type="match status" value="1"/>
</dbReference>
<dbReference type="RefSeq" id="WP_167968612.1">
    <property type="nucleotide sequence ID" value="NZ_BHZG01000199.1"/>
</dbReference>
<keyword evidence="1 2" id="KW-0238">DNA-binding</keyword>
<comment type="caution">
    <text evidence="4">The sequence shown here is derived from an EMBL/GenBank/DDBJ whole genome shotgun (WGS) entry which is preliminary data.</text>
</comment>
<name>A0A7X6HYL0_9ACTN</name>
<evidence type="ECO:0000313" key="4">
    <source>
        <dbReference type="EMBL" id="NJQ05324.1"/>
    </source>
</evidence>
<evidence type="ECO:0000313" key="5">
    <source>
        <dbReference type="Proteomes" id="UP000578686"/>
    </source>
</evidence>
<evidence type="ECO:0000256" key="2">
    <source>
        <dbReference type="PROSITE-ProRule" id="PRU00335"/>
    </source>
</evidence>
<protein>
    <submittedName>
        <fullName evidence="4">TetR/AcrR family transcriptional regulator</fullName>
    </submittedName>
</protein>
<dbReference type="EMBL" id="JAAVJD010000033">
    <property type="protein sequence ID" value="NJQ05324.1"/>
    <property type="molecule type" value="Genomic_DNA"/>
</dbReference>
<evidence type="ECO:0000259" key="3">
    <source>
        <dbReference type="PROSITE" id="PS50977"/>
    </source>
</evidence>
<feature type="domain" description="HTH tetR-type" evidence="3">
    <location>
        <begin position="17"/>
        <end position="77"/>
    </location>
</feature>
<dbReference type="GO" id="GO:0003700">
    <property type="term" value="F:DNA-binding transcription factor activity"/>
    <property type="evidence" value="ECO:0007669"/>
    <property type="project" value="TreeGrafter"/>
</dbReference>
<dbReference type="InterPro" id="IPR009057">
    <property type="entry name" value="Homeodomain-like_sf"/>
</dbReference>
<dbReference type="SUPFAM" id="SSF46689">
    <property type="entry name" value="Homeodomain-like"/>
    <property type="match status" value="1"/>
</dbReference>
<reference evidence="4 5" key="1">
    <citation type="submission" date="2020-03" db="EMBL/GenBank/DDBJ databases">
        <title>Draft genome of Streptomyces sp. ventii, isolated from the Axial Seamount in the Pacific Ocean, and resequencing of the two type strains Streptomyces lonarensis strain NCL 716 and Streptomyces bohaiensis strain 11A07.</title>
        <authorList>
            <person name="Loughran R.M."/>
            <person name="Pfannmuller K.M."/>
            <person name="Wasson B.J."/>
            <person name="Deadmond M.C."/>
            <person name="Paddock B.E."/>
            <person name="Koyack M.J."/>
            <person name="Gallegos D.A."/>
            <person name="Mitchell E.A."/>
            <person name="Ushijima B."/>
            <person name="Saw J.H."/>
            <person name="Mcphail K.L."/>
            <person name="Videau P."/>
        </authorList>
    </citation>
    <scope>NUCLEOTIDE SEQUENCE [LARGE SCALE GENOMIC DNA]</scope>
    <source>
        <strain evidence="4 5">NCL716</strain>
    </source>
</reference>
<dbReference type="GO" id="GO:0000976">
    <property type="term" value="F:transcription cis-regulatory region binding"/>
    <property type="evidence" value="ECO:0007669"/>
    <property type="project" value="TreeGrafter"/>
</dbReference>